<dbReference type="AlphaFoldDB" id="F2UNT6"/>
<sequence>MPPCLSDLSIASESVVAYAPLTVLLSDAPAGTYNVTLALYASSAVTHVETFALPSFTASKEIVLPCTSVPQSAQYTISVYDLSTSNDPISKQVTVSPPLFQLFLSASSIIARTTDIQATMTFPKCAGAPHYLRVHYDGTTDDQLLHEQEFDDSLSDGGESADVSLTLTIPGSVFYRNGTFHIGLWDSLPFYSFSLARVVKQVSAQWGLFGVSVQSSTVTCNTFNYPVVFPYSAASTGEDDYIEVFTRHDSVVNKTLPFANTAFAGMVSMTCGELTSVLGVSVSGTVRVRYVIVSLPPPSTPPTAAAHAASYVPAQAAFHLDLSLLIADARLTLSPPFPIALEPFTVHCSWDSAPNATSYINIDGTITVNETATTIAHGDSVHVSCQVSVDDVVVLLGPVLRPVCPGSDACTGGVTFLSGTCSLDTVTWTDCPPGTFVRTPPTPTSDRVCGSCDGVTGFSTESNVVLCTLPRECPGVNASMTVPPTPTSDRLCELPPPIAFSALDPIVRIFGFNPLGTPFPPQVTITSDHDIAAITLAPPPPATFKIGTLLATVTDTAGHAAQYAFTASTGSSDGDFRPFPFTLDNALRVRVLEPSPLAEEVAFNITTLASEMLGMYDIVLAGVLRSNTANETHNEVLLASLVPTYSGEGGSAGGEGAGGGGGELAPTHGV</sequence>
<dbReference type="RefSeq" id="XP_004989062.1">
    <property type="nucleotide sequence ID" value="XM_004989005.1"/>
</dbReference>
<accession>F2UNT6</accession>
<evidence type="ECO:0000313" key="3">
    <source>
        <dbReference type="Proteomes" id="UP000007799"/>
    </source>
</evidence>
<protein>
    <submittedName>
        <fullName evidence="2">Uncharacterized protein</fullName>
    </submittedName>
</protein>
<reference evidence="2" key="1">
    <citation type="submission" date="2009-08" db="EMBL/GenBank/DDBJ databases">
        <title>Annotation of Salpingoeca rosetta.</title>
        <authorList>
            <consortium name="The Broad Institute Genome Sequencing Platform"/>
            <person name="Russ C."/>
            <person name="Cuomo C."/>
            <person name="Burger G."/>
            <person name="Gray M.W."/>
            <person name="Holland P.W.H."/>
            <person name="King N."/>
            <person name="Lang F.B.F."/>
            <person name="Roger A.J."/>
            <person name="Ruiz-Trillo I."/>
            <person name="Young S.K."/>
            <person name="Zeng Q."/>
            <person name="Gargeya S."/>
            <person name="Alvarado L."/>
            <person name="Berlin A."/>
            <person name="Chapman S.B."/>
            <person name="Chen Z."/>
            <person name="Freedman E."/>
            <person name="Gellesch M."/>
            <person name="Goldberg J."/>
            <person name="Griggs A."/>
            <person name="Gujja S."/>
            <person name="Heilman E."/>
            <person name="Heiman D."/>
            <person name="Howarth C."/>
            <person name="Mehta T."/>
            <person name="Neiman D."/>
            <person name="Pearson M."/>
            <person name="Roberts A."/>
            <person name="Saif S."/>
            <person name="Shea T."/>
            <person name="Shenoy N."/>
            <person name="Sisk P."/>
            <person name="Stolte C."/>
            <person name="Sykes S."/>
            <person name="White J."/>
            <person name="Yandava C."/>
            <person name="Haas B."/>
            <person name="Nusbaum C."/>
            <person name="Birren B."/>
        </authorList>
    </citation>
    <scope>NUCLEOTIDE SEQUENCE [LARGE SCALE GENOMIC DNA]</scope>
    <source>
        <strain evidence="2">ATCC 50818</strain>
    </source>
</reference>
<dbReference type="GeneID" id="16069604"/>
<evidence type="ECO:0000256" key="1">
    <source>
        <dbReference type="SAM" id="MobiDB-lite"/>
    </source>
</evidence>
<evidence type="ECO:0000313" key="2">
    <source>
        <dbReference type="EMBL" id="EGD79291.1"/>
    </source>
</evidence>
<feature type="region of interest" description="Disordered" evidence="1">
    <location>
        <begin position="649"/>
        <end position="670"/>
    </location>
</feature>
<name>F2UNT6_SALR5</name>
<keyword evidence="3" id="KW-1185">Reference proteome</keyword>
<dbReference type="Gene3D" id="2.10.50.10">
    <property type="entry name" value="Tumor Necrosis Factor Receptor, subunit A, domain 2"/>
    <property type="match status" value="1"/>
</dbReference>
<dbReference type="InParanoid" id="F2UNT6"/>
<gene>
    <name evidence="2" type="ORF">PTSG_09707</name>
</gene>
<dbReference type="KEGG" id="sre:PTSG_09707"/>
<dbReference type="EMBL" id="GL832985">
    <property type="protein sequence ID" value="EGD79291.1"/>
    <property type="molecule type" value="Genomic_DNA"/>
</dbReference>
<organism evidence="3">
    <name type="scientific">Salpingoeca rosetta (strain ATCC 50818 / BSB-021)</name>
    <dbReference type="NCBI Taxonomy" id="946362"/>
    <lineage>
        <taxon>Eukaryota</taxon>
        <taxon>Choanoflagellata</taxon>
        <taxon>Craspedida</taxon>
        <taxon>Salpingoecidae</taxon>
        <taxon>Salpingoeca</taxon>
    </lineage>
</organism>
<proteinExistence type="predicted"/>
<dbReference type="Proteomes" id="UP000007799">
    <property type="component" value="Unassembled WGS sequence"/>
</dbReference>
<feature type="compositionally biased region" description="Gly residues" evidence="1">
    <location>
        <begin position="649"/>
        <end position="663"/>
    </location>
</feature>